<evidence type="ECO:0000313" key="2">
    <source>
        <dbReference type="Proteomes" id="UP000231912"/>
    </source>
</evidence>
<proteinExistence type="predicted"/>
<accession>A0A2M9ZAR1</accession>
<dbReference type="NCBIfam" id="NF047432">
    <property type="entry name" value="LA_3334_fam"/>
    <property type="match status" value="1"/>
</dbReference>
<name>A0A2M9ZAR1_9LEPT</name>
<dbReference type="RefSeq" id="WP_100759387.1">
    <property type="nucleotide sequence ID" value="NZ_NPDT01000005.1"/>
</dbReference>
<comment type="caution">
    <text evidence="1">The sequence shown here is derived from an EMBL/GenBank/DDBJ whole genome shotgun (WGS) entry which is preliminary data.</text>
</comment>
<reference evidence="1 2" key="1">
    <citation type="submission" date="2017-07" db="EMBL/GenBank/DDBJ databases">
        <title>Leptospira spp. isolated from tropical soils.</title>
        <authorList>
            <person name="Thibeaux R."/>
            <person name="Iraola G."/>
            <person name="Ferres I."/>
            <person name="Bierque E."/>
            <person name="Girault D."/>
            <person name="Soupe-Gilbert M.-E."/>
            <person name="Picardeau M."/>
            <person name="Goarant C."/>
        </authorList>
    </citation>
    <scope>NUCLEOTIDE SEQUENCE [LARGE SCALE GENOMIC DNA]</scope>
    <source>
        <strain evidence="1 2">FH2-C-A2</strain>
    </source>
</reference>
<sequence length="311" mass="34716">MKKNPIFFGKNILSPNHRYTIVRDLLFFLMIILSFSGPLYAAEVLLKNGEAFLVESVTEREGNVFLTWKDRKYRIPTEDIQRIDSKKNGPDTSYVYSSVKLKDGTVLKGILVERKNDLLVLKTDLGFVELEASRIVSISPETISDLKPELPESYLEESKASSGIWKAGVTGAANVSFGPWSNSFPQLFDGGGFVERASKRPGEFFGFRSAYAYGKSSEGQLSIWSQNIYYCKSFGPSSPYILFGIGASSISWSKEDRSKSGTDPNLLLEFGWNWDRPGNSVFRIGLQSQCAFESGTNLCTGGLRFSWGIYL</sequence>
<organism evidence="1 2">
    <name type="scientific">Leptospira wolffii</name>
    <dbReference type="NCBI Taxonomy" id="409998"/>
    <lineage>
        <taxon>Bacteria</taxon>
        <taxon>Pseudomonadati</taxon>
        <taxon>Spirochaetota</taxon>
        <taxon>Spirochaetia</taxon>
        <taxon>Leptospirales</taxon>
        <taxon>Leptospiraceae</taxon>
        <taxon>Leptospira</taxon>
    </lineage>
</organism>
<evidence type="ECO:0000313" key="1">
    <source>
        <dbReference type="EMBL" id="PJZ65432.1"/>
    </source>
</evidence>
<dbReference type="EMBL" id="NPDT01000005">
    <property type="protein sequence ID" value="PJZ65432.1"/>
    <property type="molecule type" value="Genomic_DNA"/>
</dbReference>
<dbReference type="Proteomes" id="UP000231912">
    <property type="component" value="Unassembled WGS sequence"/>
</dbReference>
<gene>
    <name evidence="1" type="ORF">CH371_13655</name>
</gene>
<protein>
    <submittedName>
        <fullName evidence="1">Uncharacterized protein</fullName>
    </submittedName>
</protein>
<dbReference type="AlphaFoldDB" id="A0A2M9ZAR1"/>